<dbReference type="InterPro" id="IPR050493">
    <property type="entry name" value="FAD-dep_Monooxygenase_BioMet"/>
</dbReference>
<keyword evidence="2" id="KW-0503">Monooxygenase</keyword>
<dbReference type="Gene3D" id="3.30.9.30">
    <property type="match status" value="1"/>
</dbReference>
<keyword evidence="6" id="KW-1185">Reference proteome</keyword>
<dbReference type="Proteomes" id="UP000646749">
    <property type="component" value="Unassembled WGS sequence"/>
</dbReference>
<dbReference type="Gene3D" id="3.50.50.60">
    <property type="entry name" value="FAD/NAD(P)-binding domain"/>
    <property type="match status" value="1"/>
</dbReference>
<protein>
    <submittedName>
        <fullName evidence="5">Flavin-dependent oxidoreductase</fullName>
    </submittedName>
</protein>
<name>A0ABQ4E6T9_9ACTN</name>
<gene>
    <name evidence="5" type="ORF">Pen02_53690</name>
</gene>
<feature type="domain" description="FAD-binding" evidence="4">
    <location>
        <begin position="277"/>
        <end position="339"/>
    </location>
</feature>
<evidence type="ECO:0000256" key="2">
    <source>
        <dbReference type="ARBA" id="ARBA00023033"/>
    </source>
</evidence>
<proteinExistence type="predicted"/>
<evidence type="ECO:0000256" key="3">
    <source>
        <dbReference type="SAM" id="MobiDB-lite"/>
    </source>
</evidence>
<feature type="region of interest" description="Disordered" evidence="3">
    <location>
        <begin position="391"/>
        <end position="422"/>
    </location>
</feature>
<dbReference type="InterPro" id="IPR036188">
    <property type="entry name" value="FAD/NAD-bd_sf"/>
</dbReference>
<dbReference type="SUPFAM" id="SSF51905">
    <property type="entry name" value="FAD/NAD(P)-binding domain"/>
    <property type="match status" value="1"/>
</dbReference>
<dbReference type="NCBIfam" id="NF005720">
    <property type="entry name" value="PRK07538.1"/>
    <property type="match status" value="1"/>
</dbReference>
<dbReference type="SUPFAM" id="SSF54373">
    <property type="entry name" value="FAD-linked reductases, C-terminal domain"/>
    <property type="match status" value="1"/>
</dbReference>
<dbReference type="PANTHER" id="PTHR13789:SF268">
    <property type="entry name" value="5-METHYLPHENAZINE-1-CARBOXYLATE 1-MONOOXYGENASE"/>
    <property type="match status" value="1"/>
</dbReference>
<comment type="caution">
    <text evidence="5">The sequence shown here is derived from an EMBL/GenBank/DDBJ whole genome shotgun (WGS) entry which is preliminary data.</text>
</comment>
<organism evidence="5 6">
    <name type="scientific">Plantactinospora endophytica</name>
    <dbReference type="NCBI Taxonomy" id="673535"/>
    <lineage>
        <taxon>Bacteria</taxon>
        <taxon>Bacillati</taxon>
        <taxon>Actinomycetota</taxon>
        <taxon>Actinomycetes</taxon>
        <taxon>Micromonosporales</taxon>
        <taxon>Micromonosporaceae</taxon>
        <taxon>Plantactinospora</taxon>
    </lineage>
</organism>
<dbReference type="Pfam" id="PF01494">
    <property type="entry name" value="FAD_binding_3"/>
    <property type="match status" value="2"/>
</dbReference>
<reference evidence="5 6" key="1">
    <citation type="submission" date="2021-01" db="EMBL/GenBank/DDBJ databases">
        <title>Whole genome shotgun sequence of Plantactinospora endophytica NBRC 110450.</title>
        <authorList>
            <person name="Komaki H."/>
            <person name="Tamura T."/>
        </authorList>
    </citation>
    <scope>NUCLEOTIDE SEQUENCE [LARGE SCALE GENOMIC DNA]</scope>
    <source>
        <strain evidence="5 6">NBRC 110450</strain>
    </source>
</reference>
<dbReference type="PRINTS" id="PR00420">
    <property type="entry name" value="RNGMNOXGNASE"/>
</dbReference>
<accession>A0ABQ4E6T9</accession>
<dbReference type="EMBL" id="BONW01000028">
    <property type="protein sequence ID" value="GIG90433.1"/>
    <property type="molecule type" value="Genomic_DNA"/>
</dbReference>
<feature type="domain" description="FAD-binding" evidence="4">
    <location>
        <begin position="5"/>
        <end position="156"/>
    </location>
</feature>
<evidence type="ECO:0000256" key="1">
    <source>
        <dbReference type="ARBA" id="ARBA00023002"/>
    </source>
</evidence>
<dbReference type="PANTHER" id="PTHR13789">
    <property type="entry name" value="MONOOXYGENASE"/>
    <property type="match status" value="1"/>
</dbReference>
<sequence>MSLHAAGLGEVTVLETAPEIRPLGAGVNLLPNGVRELAALGVAAELARVAVPIHELVYYTRHGEVIWREPRGRAAGHRWPQLAVHRGRAQMVLLAAVLARLGRAAVRTDARVTDFVELPTGRLRLALASRDGAASTTDGDALVGADGIHSAVRRTLFPAEGPPVWQRQVVWRGIARIPAFADGRSMVIGGDRTWKVVAYPISPEPGDDGLVETNWAMARALGPDERADRSTWDRSVDSGKLLAVLDGWRFADLDVAALVAATPAPFEQPMNDRDPLPRWSFGPVTLVGDAAHPMCPMGSNGTTQSVLDARALAHALATHAGPGEAFLAYEAERRRRTTLLQQANRALGPEVVVALADGATPEPSVQDRSEVASPAELAEISRRYATLAGSDTGAANAASPYAVPGPDDGAGPQPWRHAAATS</sequence>
<dbReference type="InterPro" id="IPR002938">
    <property type="entry name" value="FAD-bd"/>
</dbReference>
<evidence type="ECO:0000313" key="5">
    <source>
        <dbReference type="EMBL" id="GIG90433.1"/>
    </source>
</evidence>
<keyword evidence="1" id="KW-0560">Oxidoreductase</keyword>
<evidence type="ECO:0000313" key="6">
    <source>
        <dbReference type="Proteomes" id="UP000646749"/>
    </source>
</evidence>
<evidence type="ECO:0000259" key="4">
    <source>
        <dbReference type="Pfam" id="PF01494"/>
    </source>
</evidence>